<dbReference type="Proteomes" id="UP001230268">
    <property type="component" value="Unassembled WGS sequence"/>
</dbReference>
<evidence type="ECO:0000313" key="6">
    <source>
        <dbReference type="Proteomes" id="UP001230268"/>
    </source>
</evidence>
<evidence type="ECO:0000256" key="3">
    <source>
        <dbReference type="RuleBase" id="RU363018"/>
    </source>
</evidence>
<dbReference type="EC" id="2.5.1.-" evidence="3"/>
<dbReference type="GO" id="GO:0005783">
    <property type="term" value="C:endoplasmic reticulum"/>
    <property type="evidence" value="ECO:0007669"/>
    <property type="project" value="TreeGrafter"/>
</dbReference>
<dbReference type="EMBL" id="JAVEPI010000004">
    <property type="protein sequence ID" value="KAK1442341.1"/>
    <property type="molecule type" value="Genomic_DNA"/>
</dbReference>
<protein>
    <recommendedName>
        <fullName evidence="3">Alkyl transferase</fullName>
        <ecNumber evidence="3">2.5.1.-</ecNumber>
    </recommendedName>
</protein>
<comment type="similarity">
    <text evidence="1 3">Belongs to the UPP synthase family.</text>
</comment>
<dbReference type="Pfam" id="PF01255">
    <property type="entry name" value="Prenyltransf"/>
    <property type="match status" value="1"/>
</dbReference>
<dbReference type="AlphaFoldDB" id="A0AAD8LNJ1"/>
<evidence type="ECO:0000256" key="1">
    <source>
        <dbReference type="ARBA" id="ARBA00005432"/>
    </source>
</evidence>
<proteinExistence type="inferred from homology"/>
<dbReference type="InterPro" id="IPR001441">
    <property type="entry name" value="UPP_synth-like"/>
</dbReference>
<dbReference type="NCBIfam" id="TIGR00055">
    <property type="entry name" value="uppS"/>
    <property type="match status" value="1"/>
</dbReference>
<dbReference type="GO" id="GO:0016094">
    <property type="term" value="P:polyprenol biosynthetic process"/>
    <property type="evidence" value="ECO:0007669"/>
    <property type="project" value="TreeGrafter"/>
</dbReference>
<dbReference type="PANTHER" id="PTHR10291">
    <property type="entry name" value="DEHYDRODOLICHYL DIPHOSPHATE SYNTHASE FAMILY MEMBER"/>
    <property type="match status" value="1"/>
</dbReference>
<feature type="chain" id="PRO_5042012359" description="Alkyl transferase" evidence="4">
    <location>
        <begin position="20"/>
        <end position="257"/>
    </location>
</feature>
<gene>
    <name evidence="5" type="ORF">BgAZ_403710</name>
</gene>
<comment type="caution">
    <text evidence="5">The sequence shown here is derived from an EMBL/GenBank/DDBJ whole genome shotgun (WGS) entry which is preliminary data.</text>
</comment>
<feature type="signal peptide" evidence="4">
    <location>
        <begin position="1"/>
        <end position="19"/>
    </location>
</feature>
<keyword evidence="4" id="KW-0732">Signal</keyword>
<organism evidence="5 6">
    <name type="scientific">Babesia gibsoni</name>
    <dbReference type="NCBI Taxonomy" id="33632"/>
    <lineage>
        <taxon>Eukaryota</taxon>
        <taxon>Sar</taxon>
        <taxon>Alveolata</taxon>
        <taxon>Apicomplexa</taxon>
        <taxon>Aconoidasida</taxon>
        <taxon>Piroplasmida</taxon>
        <taxon>Babesiidae</taxon>
        <taxon>Babesia</taxon>
    </lineage>
</organism>
<keyword evidence="6" id="KW-1185">Reference proteome</keyword>
<dbReference type="InterPro" id="IPR036424">
    <property type="entry name" value="UPP_synth-like_sf"/>
</dbReference>
<evidence type="ECO:0000313" key="5">
    <source>
        <dbReference type="EMBL" id="KAK1442341.1"/>
    </source>
</evidence>
<accession>A0AAD8LNJ1</accession>
<dbReference type="SUPFAM" id="SSF64005">
    <property type="entry name" value="Undecaprenyl diphosphate synthase"/>
    <property type="match status" value="1"/>
</dbReference>
<name>A0AAD8LNJ1_BABGI</name>
<dbReference type="PANTHER" id="PTHR10291:SF43">
    <property type="entry name" value="DEHYDRODOLICHYL DIPHOSPHATE SYNTHASE COMPLEX SUBUNIT DHDDS"/>
    <property type="match status" value="1"/>
</dbReference>
<evidence type="ECO:0000256" key="2">
    <source>
        <dbReference type="ARBA" id="ARBA00022679"/>
    </source>
</evidence>
<dbReference type="CDD" id="cd00475">
    <property type="entry name" value="Cis_IPPS"/>
    <property type="match status" value="1"/>
</dbReference>
<sequence>MPLPWWTRIILRLLRPFVAVDHVAFIMDGNRRYARHLGCDIANGHRKGLEKLLEVVSFCNALGIKTVTVYALSLQNYRRTHQEIKDLLSIAFEAVNNRGSLEEFAKSESCQVKFCGDFRFIGDELKENLKKLEKETEIFDRISLNICMSYGARNEISRALECTEKTKDDGEGRDLRRIFCENLAAGRSGPPQVMIRTSGVTRLSDFLIYQCSEFTTFYFTSYKWPQLNPWSLLVTFLHHALFERRMDTKDSFTAFSG</sequence>
<dbReference type="GO" id="GO:0045547">
    <property type="term" value="F:ditrans,polycis-polyprenyl diphosphate synthase [(2E,6E)-farnesyl diphosphate specific] activity"/>
    <property type="evidence" value="ECO:0007669"/>
    <property type="project" value="TreeGrafter"/>
</dbReference>
<keyword evidence="2 3" id="KW-0808">Transferase</keyword>
<dbReference type="Gene3D" id="3.40.1180.10">
    <property type="entry name" value="Decaprenyl diphosphate synthase-like"/>
    <property type="match status" value="1"/>
</dbReference>
<evidence type="ECO:0000256" key="4">
    <source>
        <dbReference type="SAM" id="SignalP"/>
    </source>
</evidence>
<reference evidence="5" key="1">
    <citation type="submission" date="2023-08" db="EMBL/GenBank/DDBJ databases">
        <title>Draft sequence of the Babesia gibsoni genome.</title>
        <authorList>
            <person name="Yamagishi J.Y."/>
            <person name="Xuan X.X."/>
        </authorList>
    </citation>
    <scope>NUCLEOTIDE SEQUENCE</scope>
    <source>
        <strain evidence="5">Azabu</strain>
    </source>
</reference>